<evidence type="ECO:0000313" key="11">
    <source>
        <dbReference type="Ensembl" id="ENSCAFP00030032449.1"/>
    </source>
</evidence>
<feature type="region of interest" description="Disordered" evidence="9">
    <location>
        <begin position="594"/>
        <end position="694"/>
    </location>
</feature>
<proteinExistence type="inferred from homology"/>
<sequence length="794" mass="86856">MKIKQRQRKRLPFLPAKIPSSCQKQRLKKVYFQTEDDSEDLFSSQNVSKSKDASLLPSKLPTSVSLFDDDDEEDNLFGATTAKKQSSFLLTQSQEKAKPSEPSRKKASALLFSSDEEDQWNITDSQRNSASDNRSKHKDSGTTQEQDAKALKKTSLFEEDDEDDLFAVAKDSQKKTQRVSLLFEDDADSGSSLFGSPASVPPTTKKETGPEVPSLLFSNEEEKGAPFGVKPVDKKVEGAVESSELGSTPVVEESEKGGPLIVSTQEVVRHSDLFSSSSPLDKGTKSRTKTVLSLFDEEENKTEDQNSIQAPKKEVGKSPDPGARPKSTGVFQDEELLFSHKLQKDNDPDVDLFSGTKKTRLLEPSVGSLFGDDEDDDLFSPAKSQPLISEKKRLVKKDHSVSSFKNQKHPESTQGIKEKSTLKPETPQANLAINPAALLPAVAPQISGIKPVLPELAFPSSEPERIHSLESMPTLPSSGEAGVSFDLPAQADTLHSANKSRVKVRGKRRPQTRAARRLAAQESSEAEDVSVSRRSIAYLTDGDVSPGDLQPQPRAAGRQDISEAIATPTWAGGPLSVVDRSPFAKSLGQPLEDDLFDSGDIFSKDTGSQSTGRRKAKAKAAESLANTPGGSKEKSLMFPALDEAGSDDDLFQSIKPKPAKKTNPFPLLEEEDDLFTNQKGKKNESKSNSQQDVLSKAQDIFEDDIFATEAIKPSQKIRDKERTFESNLFDDKIDIFADLTVKPKGKSKKKVEAKSIFDDDMDDIFSSGIQAKTTKAKSRSAQAMPEPRSEQKVS</sequence>
<keyword evidence="3" id="KW-0813">Transport</keyword>
<evidence type="ECO:0000259" key="10">
    <source>
        <dbReference type="Pfam" id="PF15255"/>
    </source>
</evidence>
<dbReference type="InterPro" id="IPR029341">
    <property type="entry name" value="FAM21/CAPZIP"/>
</dbReference>
<reference evidence="11" key="1">
    <citation type="submission" date="2019-03" db="EMBL/GenBank/DDBJ databases">
        <authorList>
            <person name="Warren W.C."/>
            <person name="Johnson G.S."/>
        </authorList>
    </citation>
    <scope>NUCLEOTIDE SEQUENCE [LARGE SCALE GENOMIC DNA]</scope>
    <source>
        <strain evidence="11">Basenji</strain>
    </source>
</reference>
<evidence type="ECO:0000256" key="5">
    <source>
        <dbReference type="ARBA" id="ARBA00022553"/>
    </source>
</evidence>
<comment type="subcellular location">
    <subcellularLocation>
        <location evidence="2">Cell membrane</location>
    </subcellularLocation>
    <subcellularLocation>
        <location evidence="1">Early endosome membrane</location>
    </subcellularLocation>
</comment>
<feature type="compositionally biased region" description="Basic and acidic residues" evidence="9">
    <location>
        <begin position="389"/>
        <end position="400"/>
    </location>
</feature>
<name>A0A8C0PB56_CANLF</name>
<dbReference type="Ensembl" id="ENSCAFT00030037201.1">
    <property type="protein sequence ID" value="ENSCAFP00030032449.1"/>
    <property type="gene ID" value="ENSCAFG00030020185.1"/>
</dbReference>
<keyword evidence="5" id="KW-0597">Phosphoprotein</keyword>
<feature type="compositionally biased region" description="Basic and acidic residues" evidence="9">
    <location>
        <begin position="408"/>
        <end position="422"/>
    </location>
</feature>
<feature type="compositionally biased region" description="Polar residues" evidence="9">
    <location>
        <begin position="120"/>
        <end position="132"/>
    </location>
</feature>
<dbReference type="GO" id="GO:0031901">
    <property type="term" value="C:early endosome membrane"/>
    <property type="evidence" value="ECO:0007669"/>
    <property type="project" value="UniProtKB-SubCell"/>
</dbReference>
<evidence type="ECO:0000256" key="3">
    <source>
        <dbReference type="ARBA" id="ARBA00022448"/>
    </source>
</evidence>
<evidence type="ECO:0000256" key="2">
    <source>
        <dbReference type="ARBA" id="ARBA00004236"/>
    </source>
</evidence>
<feature type="region of interest" description="Disordered" evidence="9">
    <location>
        <begin position="239"/>
        <end position="334"/>
    </location>
</feature>
<evidence type="ECO:0000256" key="8">
    <source>
        <dbReference type="ARBA" id="ARBA00038327"/>
    </source>
</evidence>
<reference evidence="11" key="2">
    <citation type="submission" date="2025-08" db="UniProtKB">
        <authorList>
            <consortium name="Ensembl"/>
        </authorList>
    </citation>
    <scope>IDENTIFICATION</scope>
</reference>
<feature type="region of interest" description="Disordered" evidence="9">
    <location>
        <begin position="459"/>
        <end position="559"/>
    </location>
</feature>
<dbReference type="PANTHER" id="PTHR21669">
    <property type="entry name" value="CAPZ-INTERACTING PROTEIN AND RELATED PROTEINS"/>
    <property type="match status" value="1"/>
</dbReference>
<feature type="domain" description="FAM21/CAPZIP" evidence="10">
    <location>
        <begin position="428"/>
        <end position="543"/>
    </location>
</feature>
<evidence type="ECO:0000256" key="9">
    <source>
        <dbReference type="SAM" id="MobiDB-lite"/>
    </source>
</evidence>
<comment type="similarity">
    <text evidence="8">Belongs to the FAM21 family.</text>
</comment>
<feature type="region of interest" description="Disordered" evidence="9">
    <location>
        <begin position="41"/>
        <end position="74"/>
    </location>
</feature>
<feature type="compositionally biased region" description="Basic residues" evidence="9">
    <location>
        <begin position="498"/>
        <end position="516"/>
    </location>
</feature>
<keyword evidence="7" id="KW-0472">Membrane</keyword>
<evidence type="ECO:0000313" key="12">
    <source>
        <dbReference type="Proteomes" id="UP000694429"/>
    </source>
</evidence>
<feature type="compositionally biased region" description="Basic and acidic residues" evidence="9">
    <location>
        <begin position="95"/>
        <end position="104"/>
    </location>
</feature>
<organism evidence="11 12">
    <name type="scientific">Canis lupus familiaris</name>
    <name type="common">Dog</name>
    <name type="synonym">Canis familiaris</name>
    <dbReference type="NCBI Taxonomy" id="9615"/>
    <lineage>
        <taxon>Eukaryota</taxon>
        <taxon>Metazoa</taxon>
        <taxon>Chordata</taxon>
        <taxon>Craniata</taxon>
        <taxon>Vertebrata</taxon>
        <taxon>Euteleostomi</taxon>
        <taxon>Mammalia</taxon>
        <taxon>Eutheria</taxon>
        <taxon>Laurasiatheria</taxon>
        <taxon>Carnivora</taxon>
        <taxon>Caniformia</taxon>
        <taxon>Canidae</taxon>
        <taxon>Canis</taxon>
    </lineage>
</organism>
<feature type="region of interest" description="Disordered" evidence="9">
    <location>
        <begin position="769"/>
        <end position="794"/>
    </location>
</feature>
<evidence type="ECO:0000256" key="1">
    <source>
        <dbReference type="ARBA" id="ARBA00004146"/>
    </source>
</evidence>
<accession>A0A8C0PB56</accession>
<evidence type="ECO:0000256" key="7">
    <source>
        <dbReference type="ARBA" id="ARBA00023136"/>
    </source>
</evidence>
<dbReference type="Proteomes" id="UP000694429">
    <property type="component" value="Chromosome 28"/>
</dbReference>
<feature type="region of interest" description="Disordered" evidence="9">
    <location>
        <begin position="367"/>
        <end position="425"/>
    </location>
</feature>
<feature type="region of interest" description="Disordered" evidence="9">
    <location>
        <begin position="186"/>
        <end position="211"/>
    </location>
</feature>
<dbReference type="Pfam" id="PF15255">
    <property type="entry name" value="CAP-ZIP_m"/>
    <property type="match status" value="1"/>
</dbReference>
<keyword evidence="4" id="KW-1003">Cell membrane</keyword>
<dbReference type="AlphaFoldDB" id="A0A8C0PB56"/>
<dbReference type="PANTHER" id="PTHR21669:SF38">
    <property type="entry name" value="WASH COMPLEX SUBUNIT 2A-RELATED"/>
    <property type="match status" value="1"/>
</dbReference>
<protein>
    <recommendedName>
        <fullName evidence="10">FAM21/CAPZIP domain-containing protein</fullName>
    </recommendedName>
</protein>
<dbReference type="GO" id="GO:0005886">
    <property type="term" value="C:plasma membrane"/>
    <property type="evidence" value="ECO:0007669"/>
    <property type="project" value="UniProtKB-SubCell"/>
</dbReference>
<evidence type="ECO:0000256" key="4">
    <source>
        <dbReference type="ARBA" id="ARBA00022475"/>
    </source>
</evidence>
<feature type="region of interest" description="Disordered" evidence="9">
    <location>
        <begin position="88"/>
        <end position="156"/>
    </location>
</feature>
<evidence type="ECO:0000256" key="6">
    <source>
        <dbReference type="ARBA" id="ARBA00022753"/>
    </source>
</evidence>
<keyword evidence="6" id="KW-0967">Endosome</keyword>